<dbReference type="GO" id="GO:0046076">
    <property type="term" value="P:dTTP catabolic process"/>
    <property type="evidence" value="ECO:0007669"/>
    <property type="project" value="TreeGrafter"/>
</dbReference>
<dbReference type="GO" id="GO:0046081">
    <property type="term" value="P:dUTP catabolic process"/>
    <property type="evidence" value="ECO:0007669"/>
    <property type="project" value="TreeGrafter"/>
</dbReference>
<sequence>MTVGEKFEKLLKIMEILRGPNGCDWDKSQTHETLIPYLIEESYEFIDEIRNKNYDNMKEELGDILLQIVFHSQIAKENNKFTIDDVLDILIEKLIRRHPHVFGNAKGYSYARWEEIKAKEKGTEKYSRIGKINYALPSLSLARRVQENAADVGFDWDNLDDVLSKIKEEIDEFKEAKNTKEKEEEFGDLLFALVNLSRFLKIDPEISLRKATEKFIKRFQKMEKLIERDNKTFENLSLDELNTYWEEAKK</sequence>
<dbReference type="FunFam" id="1.10.287.1080:FF:000001">
    <property type="entry name" value="Nucleoside triphosphate pyrophosphohydrolase"/>
    <property type="match status" value="1"/>
</dbReference>
<dbReference type="GO" id="GO:0046047">
    <property type="term" value="P:TTP catabolic process"/>
    <property type="evidence" value="ECO:0007669"/>
    <property type="project" value="TreeGrafter"/>
</dbReference>
<gene>
    <name evidence="2" type="ORF">SAMN02745199_0305</name>
</gene>
<feature type="domain" description="NTP pyrophosphohydrolase MazG-like" evidence="1">
    <location>
        <begin position="163"/>
        <end position="219"/>
    </location>
</feature>
<dbReference type="NCBIfam" id="TIGR00444">
    <property type="entry name" value="mazG"/>
    <property type="match status" value="1"/>
</dbReference>
<dbReference type="NCBIfam" id="NF007113">
    <property type="entry name" value="PRK09562.1"/>
    <property type="match status" value="1"/>
</dbReference>
<dbReference type="OrthoDB" id="9808939at2"/>
<dbReference type="InterPro" id="IPR048011">
    <property type="entry name" value="NTP-PPase_MazG-like_C"/>
</dbReference>
<dbReference type="GO" id="GO:0047429">
    <property type="term" value="F:nucleoside triphosphate diphosphatase activity"/>
    <property type="evidence" value="ECO:0007669"/>
    <property type="project" value="InterPro"/>
</dbReference>
<keyword evidence="2" id="KW-0489">Methyltransferase</keyword>
<dbReference type="Proteomes" id="UP000242592">
    <property type="component" value="Unassembled WGS sequence"/>
</dbReference>
<dbReference type="EMBL" id="FQXN01000001">
    <property type="protein sequence ID" value="SHH20655.1"/>
    <property type="molecule type" value="Genomic_DNA"/>
</dbReference>
<dbReference type="GO" id="GO:0046052">
    <property type="term" value="P:UTP catabolic process"/>
    <property type="evidence" value="ECO:0007669"/>
    <property type="project" value="TreeGrafter"/>
</dbReference>
<dbReference type="Pfam" id="PF03819">
    <property type="entry name" value="MazG"/>
    <property type="match status" value="2"/>
</dbReference>
<proteinExistence type="predicted"/>
<dbReference type="Gene3D" id="1.10.287.1080">
    <property type="entry name" value="MazG-like"/>
    <property type="match status" value="2"/>
</dbReference>
<dbReference type="AlphaFoldDB" id="A0A1M5R2H6"/>
<dbReference type="GO" id="GO:0032259">
    <property type="term" value="P:methylation"/>
    <property type="evidence" value="ECO:0007669"/>
    <property type="project" value="UniProtKB-KW"/>
</dbReference>
<keyword evidence="2" id="KW-0808">Transferase</keyword>
<dbReference type="CDD" id="cd11529">
    <property type="entry name" value="NTP-PPase_MazG_Cterm"/>
    <property type="match status" value="1"/>
</dbReference>
<organism evidence="2 3">
    <name type="scientific">Thermosipho atlanticus DSM 15807</name>
    <dbReference type="NCBI Taxonomy" id="1123380"/>
    <lineage>
        <taxon>Bacteria</taxon>
        <taxon>Thermotogati</taxon>
        <taxon>Thermotogota</taxon>
        <taxon>Thermotogae</taxon>
        <taxon>Thermotogales</taxon>
        <taxon>Fervidobacteriaceae</taxon>
        <taxon>Thermosipho</taxon>
    </lineage>
</organism>
<accession>A0A1M5R2H6</accession>
<dbReference type="GO" id="GO:0006203">
    <property type="term" value="P:dGTP catabolic process"/>
    <property type="evidence" value="ECO:0007669"/>
    <property type="project" value="TreeGrafter"/>
</dbReference>
<dbReference type="InterPro" id="IPR004518">
    <property type="entry name" value="MazG-like_dom"/>
</dbReference>
<evidence type="ECO:0000313" key="3">
    <source>
        <dbReference type="Proteomes" id="UP000242592"/>
    </source>
</evidence>
<dbReference type="STRING" id="1123380.SAMN02745199_0305"/>
<evidence type="ECO:0000259" key="1">
    <source>
        <dbReference type="Pfam" id="PF03819"/>
    </source>
</evidence>
<keyword evidence="3" id="KW-1185">Reference proteome</keyword>
<dbReference type="PANTHER" id="PTHR30522:SF0">
    <property type="entry name" value="NUCLEOSIDE TRIPHOSPHATE PYROPHOSPHOHYDROLASE"/>
    <property type="match status" value="1"/>
</dbReference>
<dbReference type="PANTHER" id="PTHR30522">
    <property type="entry name" value="NUCLEOSIDE TRIPHOSPHATE PYROPHOSPHOHYDROLASE"/>
    <property type="match status" value="1"/>
</dbReference>
<dbReference type="GO" id="GO:0008168">
    <property type="term" value="F:methyltransferase activity"/>
    <property type="evidence" value="ECO:0007669"/>
    <property type="project" value="UniProtKB-KW"/>
</dbReference>
<feature type="domain" description="NTP pyrophosphohydrolase MazG-like" evidence="1">
    <location>
        <begin position="29"/>
        <end position="102"/>
    </location>
</feature>
<dbReference type="InterPro" id="IPR048015">
    <property type="entry name" value="NTP-PPase_MazG-like_N"/>
</dbReference>
<name>A0A1M5R2H6_9BACT</name>
<dbReference type="SUPFAM" id="SSF101386">
    <property type="entry name" value="all-alpha NTP pyrophosphatases"/>
    <property type="match status" value="2"/>
</dbReference>
<reference evidence="3" key="1">
    <citation type="submission" date="2016-11" db="EMBL/GenBank/DDBJ databases">
        <authorList>
            <person name="Varghese N."/>
            <person name="Submissions S."/>
        </authorList>
    </citation>
    <scope>NUCLEOTIDE SEQUENCE [LARGE SCALE GENOMIC DNA]</scope>
    <source>
        <strain evidence="3">DSM 15807</strain>
    </source>
</reference>
<dbReference type="CDD" id="cd11528">
    <property type="entry name" value="NTP-PPase_MazG_Nterm"/>
    <property type="match status" value="1"/>
</dbReference>
<dbReference type="GO" id="GO:0046061">
    <property type="term" value="P:dATP catabolic process"/>
    <property type="evidence" value="ECO:0007669"/>
    <property type="project" value="TreeGrafter"/>
</dbReference>
<dbReference type="GO" id="GO:0006950">
    <property type="term" value="P:response to stress"/>
    <property type="evidence" value="ECO:0007669"/>
    <property type="project" value="UniProtKB-ARBA"/>
</dbReference>
<dbReference type="RefSeq" id="WP_073071371.1">
    <property type="nucleotide sequence ID" value="NZ_FQXN01000001.1"/>
</dbReference>
<evidence type="ECO:0000313" key="2">
    <source>
        <dbReference type="EMBL" id="SHH20655.1"/>
    </source>
</evidence>
<dbReference type="InterPro" id="IPR011551">
    <property type="entry name" value="NTP_PyrPHydrolase_MazG"/>
</dbReference>
<protein>
    <submittedName>
        <fullName evidence="2">Tetrapyrrole methylase family protein / MazG family protein</fullName>
    </submittedName>
</protein>